<organism evidence="1 2">
    <name type="scientific">Allacma fusca</name>
    <dbReference type="NCBI Taxonomy" id="39272"/>
    <lineage>
        <taxon>Eukaryota</taxon>
        <taxon>Metazoa</taxon>
        <taxon>Ecdysozoa</taxon>
        <taxon>Arthropoda</taxon>
        <taxon>Hexapoda</taxon>
        <taxon>Collembola</taxon>
        <taxon>Symphypleona</taxon>
        <taxon>Sminthuridae</taxon>
        <taxon>Allacma</taxon>
    </lineage>
</organism>
<reference evidence="1" key="1">
    <citation type="submission" date="2021-06" db="EMBL/GenBank/DDBJ databases">
        <authorList>
            <person name="Hodson N. C."/>
            <person name="Mongue J. A."/>
            <person name="Jaron S. K."/>
        </authorList>
    </citation>
    <scope>NUCLEOTIDE SEQUENCE</scope>
</reference>
<keyword evidence="2" id="KW-1185">Reference proteome</keyword>
<name>A0A8J2K4Y8_9HEXA</name>
<dbReference type="Proteomes" id="UP000708208">
    <property type="component" value="Unassembled WGS sequence"/>
</dbReference>
<evidence type="ECO:0000313" key="2">
    <source>
        <dbReference type="Proteomes" id="UP000708208"/>
    </source>
</evidence>
<dbReference type="EMBL" id="CAJVCH010229138">
    <property type="protein sequence ID" value="CAG7732342.1"/>
    <property type="molecule type" value="Genomic_DNA"/>
</dbReference>
<sequence>MPSGSKIFAASEQIVHFETNSRIGGVLTLKQNLSTAGSQNK</sequence>
<comment type="caution">
    <text evidence="1">The sequence shown here is derived from an EMBL/GenBank/DDBJ whole genome shotgun (WGS) entry which is preliminary data.</text>
</comment>
<accession>A0A8J2K4Y8</accession>
<evidence type="ECO:0000313" key="1">
    <source>
        <dbReference type="EMBL" id="CAG7732342.1"/>
    </source>
</evidence>
<protein>
    <submittedName>
        <fullName evidence="1">Uncharacterized protein</fullName>
    </submittedName>
</protein>
<dbReference type="AlphaFoldDB" id="A0A8J2K4Y8"/>
<proteinExistence type="predicted"/>
<feature type="non-terminal residue" evidence="1">
    <location>
        <position position="41"/>
    </location>
</feature>
<gene>
    <name evidence="1" type="ORF">AFUS01_LOCUS20863</name>
</gene>